<evidence type="ECO:0000313" key="2">
    <source>
        <dbReference type="WBParaSite" id="PgR059_g016_t01"/>
    </source>
</evidence>
<name>A0A915BTL9_PARUN</name>
<organism evidence="1 2">
    <name type="scientific">Parascaris univalens</name>
    <name type="common">Nematode worm</name>
    <dbReference type="NCBI Taxonomy" id="6257"/>
    <lineage>
        <taxon>Eukaryota</taxon>
        <taxon>Metazoa</taxon>
        <taxon>Ecdysozoa</taxon>
        <taxon>Nematoda</taxon>
        <taxon>Chromadorea</taxon>
        <taxon>Rhabditida</taxon>
        <taxon>Spirurina</taxon>
        <taxon>Ascaridomorpha</taxon>
        <taxon>Ascaridoidea</taxon>
        <taxon>Ascarididae</taxon>
        <taxon>Parascaris</taxon>
    </lineage>
</organism>
<dbReference type="AlphaFoldDB" id="A0A915BTL9"/>
<proteinExistence type="predicted"/>
<dbReference type="Proteomes" id="UP000887569">
    <property type="component" value="Unplaced"/>
</dbReference>
<evidence type="ECO:0000313" key="1">
    <source>
        <dbReference type="Proteomes" id="UP000887569"/>
    </source>
</evidence>
<keyword evidence="1" id="KW-1185">Reference proteome</keyword>
<reference evidence="2" key="1">
    <citation type="submission" date="2022-11" db="UniProtKB">
        <authorList>
            <consortium name="WormBaseParasite"/>
        </authorList>
    </citation>
    <scope>IDENTIFICATION</scope>
</reference>
<protein>
    <submittedName>
        <fullName evidence="2">Uncharacterized protein</fullName>
    </submittedName>
</protein>
<accession>A0A915BTL9</accession>
<dbReference type="WBParaSite" id="PgR059_g016_t01">
    <property type="protein sequence ID" value="PgR059_g016_t01"/>
    <property type="gene ID" value="PgR059_g016"/>
</dbReference>
<sequence>ALFIELTTKKSVQIQQDKNVFVDMNANMVSIIHEQALILIRYVC</sequence>